<keyword evidence="6" id="KW-0720">Serine protease</keyword>
<evidence type="ECO:0000313" key="11">
    <source>
        <dbReference type="EMBL" id="OXB51219.1"/>
    </source>
</evidence>
<dbReference type="SUPFAM" id="SSF50494">
    <property type="entry name" value="Trypsin-like serine proteases"/>
    <property type="match status" value="1"/>
</dbReference>
<keyword evidence="4" id="KW-0645">Protease</keyword>
<dbReference type="PROSITE" id="PS50240">
    <property type="entry name" value="TRYPSIN_DOM"/>
    <property type="match status" value="1"/>
</dbReference>
<proteinExistence type="inferred from homology"/>
<evidence type="ECO:0000256" key="8">
    <source>
        <dbReference type="ARBA" id="ARBA00024195"/>
    </source>
</evidence>
<keyword evidence="7" id="KW-1015">Disulfide bond</keyword>
<feature type="region of interest" description="Disordered" evidence="9">
    <location>
        <begin position="199"/>
        <end position="231"/>
    </location>
</feature>
<dbReference type="STRING" id="9009.A0A226M815"/>
<dbReference type="EC" id="3.4.21.10" evidence="2"/>
<dbReference type="OrthoDB" id="546450at2759"/>
<dbReference type="GO" id="GO:0007340">
    <property type="term" value="P:acrosome reaction"/>
    <property type="evidence" value="ECO:0007669"/>
    <property type="project" value="TreeGrafter"/>
</dbReference>
<dbReference type="CDD" id="cd00190">
    <property type="entry name" value="Tryp_SPc"/>
    <property type="match status" value="1"/>
</dbReference>
<protein>
    <recommendedName>
        <fullName evidence="3">Acrosin</fullName>
        <ecNumber evidence="2">3.4.21.10</ecNumber>
    </recommendedName>
</protein>
<evidence type="ECO:0000256" key="9">
    <source>
        <dbReference type="SAM" id="MobiDB-lite"/>
    </source>
</evidence>
<evidence type="ECO:0000256" key="6">
    <source>
        <dbReference type="ARBA" id="ARBA00022825"/>
    </source>
</evidence>
<keyword evidence="12" id="KW-1185">Reference proteome</keyword>
<dbReference type="FunFam" id="2.40.10.10:FF:000002">
    <property type="entry name" value="Transmembrane protease serine"/>
    <property type="match status" value="1"/>
</dbReference>
<dbReference type="AlphaFoldDB" id="A0A226M815"/>
<accession>A0A226M815</accession>
<evidence type="ECO:0000256" key="5">
    <source>
        <dbReference type="ARBA" id="ARBA00022801"/>
    </source>
</evidence>
<dbReference type="InterPro" id="IPR009003">
    <property type="entry name" value="Peptidase_S1_PA"/>
</dbReference>
<dbReference type="Gene3D" id="2.40.10.10">
    <property type="entry name" value="Trypsin-like serine proteases"/>
    <property type="match status" value="2"/>
</dbReference>
<dbReference type="PANTHER" id="PTHR24252">
    <property type="entry name" value="ACROSIN-RELATED"/>
    <property type="match status" value="1"/>
</dbReference>
<dbReference type="SMART" id="SM00020">
    <property type="entry name" value="Tryp_SPc"/>
    <property type="match status" value="1"/>
</dbReference>
<reference evidence="11 12" key="1">
    <citation type="submission" date="2016-07" db="EMBL/GenBank/DDBJ databases">
        <title>Disparate Historic Effective Population Sizes Predicted by Modern Levels of Genome Diversity for the Scaled Quail (Callipepla squamata) and the Northern Bobwhite (Colinus virginianus): Inferences from First and Second Generation Draft Genome Assemblies for Sympatric New World Quail.</title>
        <authorList>
            <person name="Oldeschulte D.L."/>
            <person name="Halley Y.A."/>
            <person name="Bhattarai E.K."/>
            <person name="Brashear W.A."/>
            <person name="Hill J."/>
            <person name="Metz R.P."/>
            <person name="Johnson C.D."/>
            <person name="Rollins D."/>
            <person name="Peterson M.J."/>
            <person name="Bickhart D.M."/>
            <person name="Decker J.E."/>
            <person name="Seabury C.M."/>
        </authorList>
    </citation>
    <scope>NUCLEOTIDE SEQUENCE [LARGE SCALE GENOMIC DNA]</scope>
    <source>
        <strain evidence="11 12">Texas</strain>
        <tissue evidence="11">Leg muscle</tissue>
    </source>
</reference>
<feature type="compositionally biased region" description="Low complexity" evidence="9">
    <location>
        <begin position="199"/>
        <end position="211"/>
    </location>
</feature>
<dbReference type="InterPro" id="IPR001254">
    <property type="entry name" value="Trypsin_dom"/>
</dbReference>
<dbReference type="GO" id="GO:0004252">
    <property type="term" value="F:serine-type endopeptidase activity"/>
    <property type="evidence" value="ECO:0007669"/>
    <property type="project" value="InterPro"/>
</dbReference>
<dbReference type="InterPro" id="IPR033116">
    <property type="entry name" value="TRYPSIN_SER"/>
</dbReference>
<evidence type="ECO:0000313" key="12">
    <source>
        <dbReference type="Proteomes" id="UP000198323"/>
    </source>
</evidence>
<dbReference type="PRINTS" id="PR00722">
    <property type="entry name" value="CHYMOTRYPSIN"/>
</dbReference>
<evidence type="ECO:0000256" key="4">
    <source>
        <dbReference type="ARBA" id="ARBA00022670"/>
    </source>
</evidence>
<dbReference type="InterPro" id="IPR001314">
    <property type="entry name" value="Peptidase_S1A"/>
</dbReference>
<dbReference type="InterPro" id="IPR043504">
    <property type="entry name" value="Peptidase_S1_PA_chymotrypsin"/>
</dbReference>
<evidence type="ECO:0000256" key="1">
    <source>
        <dbReference type="ARBA" id="ARBA00001656"/>
    </source>
</evidence>
<evidence type="ECO:0000256" key="2">
    <source>
        <dbReference type="ARBA" id="ARBA00012050"/>
    </source>
</evidence>
<gene>
    <name evidence="11" type="ORF">ASZ78_017131</name>
</gene>
<evidence type="ECO:0000256" key="7">
    <source>
        <dbReference type="ARBA" id="ARBA00023157"/>
    </source>
</evidence>
<keyword evidence="5" id="KW-0378">Hydrolase</keyword>
<evidence type="ECO:0000259" key="10">
    <source>
        <dbReference type="PROSITE" id="PS50240"/>
    </source>
</evidence>
<organism evidence="11 12">
    <name type="scientific">Callipepla squamata</name>
    <name type="common">Scaled quail</name>
    <dbReference type="NCBI Taxonomy" id="9009"/>
    <lineage>
        <taxon>Eukaryota</taxon>
        <taxon>Metazoa</taxon>
        <taxon>Chordata</taxon>
        <taxon>Craniata</taxon>
        <taxon>Vertebrata</taxon>
        <taxon>Euteleostomi</taxon>
        <taxon>Archelosauria</taxon>
        <taxon>Archosauria</taxon>
        <taxon>Dinosauria</taxon>
        <taxon>Saurischia</taxon>
        <taxon>Theropoda</taxon>
        <taxon>Coelurosauria</taxon>
        <taxon>Aves</taxon>
        <taxon>Neognathae</taxon>
        <taxon>Galloanserae</taxon>
        <taxon>Galliformes</taxon>
        <taxon>Odontophoridae</taxon>
        <taxon>Callipepla</taxon>
    </lineage>
</organism>
<dbReference type="Pfam" id="PF00089">
    <property type="entry name" value="Trypsin"/>
    <property type="match status" value="1"/>
</dbReference>
<sequence length="257" mass="28387">YVLESRVVIGANDLTQLGHGVEVRSIRRAILHEHYNNKTMANDIALLELDGPVWCSDYIQLACVPDTSLRVAELTECYVSGWGVTHARSAQPAQTAKVLQEARVQLIDLERCNSTRWYGGAVHPHNLCAGYPQGGIDTCQGDSGGPLVCRDRNADYFWLVGVTSWGKGCARAFRPGIYTSTQHYYTWILRQMRAAAHPTSHTETHFTTTSSKNHATEPVPTPTQPSVSSSSPDLLQKLKNFFTGLQELLQSVFGNKA</sequence>
<dbReference type="Proteomes" id="UP000198323">
    <property type="component" value="Unassembled WGS sequence"/>
</dbReference>
<evidence type="ECO:0000256" key="3">
    <source>
        <dbReference type="ARBA" id="ARBA00017161"/>
    </source>
</evidence>
<feature type="domain" description="Peptidase S1" evidence="10">
    <location>
        <begin position="1"/>
        <end position="193"/>
    </location>
</feature>
<dbReference type="PROSITE" id="PS00135">
    <property type="entry name" value="TRYPSIN_SER"/>
    <property type="match status" value="1"/>
</dbReference>
<comment type="catalytic activity">
    <reaction evidence="1">
        <text>Preferential cleavage: Arg-|-Xaa, Lys-|-Xaa.</text>
        <dbReference type="EC" id="3.4.21.10"/>
    </reaction>
</comment>
<dbReference type="PANTHER" id="PTHR24252:SF8">
    <property type="entry name" value="ACROSIN"/>
    <property type="match status" value="1"/>
</dbReference>
<feature type="non-terminal residue" evidence="11">
    <location>
        <position position="1"/>
    </location>
</feature>
<dbReference type="EMBL" id="MCFN01019107">
    <property type="protein sequence ID" value="OXB51219.1"/>
    <property type="molecule type" value="Genomic_DNA"/>
</dbReference>
<comment type="caution">
    <text evidence="11">The sequence shown here is derived from an EMBL/GenBank/DDBJ whole genome shotgun (WGS) entry which is preliminary data.</text>
</comment>
<comment type="similarity">
    <text evidence="8">Belongs to the peptidase S1 family. CLIP subfamily.</text>
</comment>
<name>A0A226M815_CALSU</name>
<dbReference type="GO" id="GO:0006508">
    <property type="term" value="P:proteolysis"/>
    <property type="evidence" value="ECO:0007669"/>
    <property type="project" value="UniProtKB-KW"/>
</dbReference>